<dbReference type="InterPro" id="IPR007110">
    <property type="entry name" value="Ig-like_dom"/>
</dbReference>
<protein>
    <recommendedName>
        <fullName evidence="1">Ig-like domain-containing protein</fullName>
    </recommendedName>
</protein>
<dbReference type="AlphaFoldDB" id="A0A401T8L3"/>
<evidence type="ECO:0000259" key="1">
    <source>
        <dbReference type="PROSITE" id="PS50835"/>
    </source>
</evidence>
<organism evidence="2 3">
    <name type="scientific">Chiloscyllium punctatum</name>
    <name type="common">Brownbanded bambooshark</name>
    <name type="synonym">Hemiscyllium punctatum</name>
    <dbReference type="NCBI Taxonomy" id="137246"/>
    <lineage>
        <taxon>Eukaryota</taxon>
        <taxon>Metazoa</taxon>
        <taxon>Chordata</taxon>
        <taxon>Craniata</taxon>
        <taxon>Vertebrata</taxon>
        <taxon>Chondrichthyes</taxon>
        <taxon>Elasmobranchii</taxon>
        <taxon>Galeomorphii</taxon>
        <taxon>Galeoidea</taxon>
        <taxon>Orectolobiformes</taxon>
        <taxon>Hemiscylliidae</taxon>
        <taxon>Chiloscyllium</taxon>
    </lineage>
</organism>
<accession>A0A401T8L3</accession>
<sequence>MRLSRLSSELSWLKMILPVPPVSDPPTEPSISLSPAFPVYLAGEMVTIECVLPNGKSPAQFRLQKDSISIVDDATNRRSLRYTIQNLTSSSQGLYTCSYKTMVSGLWVTSSPSQSVPIVLTSESQLRLGL</sequence>
<dbReference type="Pfam" id="PF13895">
    <property type="entry name" value="Ig_2"/>
    <property type="match status" value="1"/>
</dbReference>
<evidence type="ECO:0000313" key="3">
    <source>
        <dbReference type="Proteomes" id="UP000287033"/>
    </source>
</evidence>
<proteinExistence type="predicted"/>
<dbReference type="Gene3D" id="2.60.40.10">
    <property type="entry name" value="Immunoglobulins"/>
    <property type="match status" value="1"/>
</dbReference>
<dbReference type="InterPro" id="IPR013783">
    <property type="entry name" value="Ig-like_fold"/>
</dbReference>
<dbReference type="Proteomes" id="UP000287033">
    <property type="component" value="Unassembled WGS sequence"/>
</dbReference>
<dbReference type="EMBL" id="BEZZ01019446">
    <property type="protein sequence ID" value="GCC38989.1"/>
    <property type="molecule type" value="Genomic_DNA"/>
</dbReference>
<feature type="domain" description="Ig-like" evidence="1">
    <location>
        <begin position="29"/>
        <end position="119"/>
    </location>
</feature>
<evidence type="ECO:0000313" key="2">
    <source>
        <dbReference type="EMBL" id="GCC38989.1"/>
    </source>
</evidence>
<dbReference type="OrthoDB" id="6151406at2759"/>
<dbReference type="PROSITE" id="PS50835">
    <property type="entry name" value="IG_LIKE"/>
    <property type="match status" value="1"/>
</dbReference>
<name>A0A401T8L3_CHIPU</name>
<comment type="caution">
    <text evidence="2">The sequence shown here is derived from an EMBL/GenBank/DDBJ whole genome shotgun (WGS) entry which is preliminary data.</text>
</comment>
<reference evidence="2 3" key="1">
    <citation type="journal article" date="2018" name="Nat. Ecol. Evol.">
        <title>Shark genomes provide insights into elasmobranch evolution and the origin of vertebrates.</title>
        <authorList>
            <person name="Hara Y"/>
            <person name="Yamaguchi K"/>
            <person name="Onimaru K"/>
            <person name="Kadota M"/>
            <person name="Koyanagi M"/>
            <person name="Keeley SD"/>
            <person name="Tatsumi K"/>
            <person name="Tanaka K"/>
            <person name="Motone F"/>
            <person name="Kageyama Y"/>
            <person name="Nozu R"/>
            <person name="Adachi N"/>
            <person name="Nishimura O"/>
            <person name="Nakagawa R"/>
            <person name="Tanegashima C"/>
            <person name="Kiyatake I"/>
            <person name="Matsumoto R"/>
            <person name="Murakumo K"/>
            <person name="Nishida K"/>
            <person name="Terakita A"/>
            <person name="Kuratani S"/>
            <person name="Sato K"/>
            <person name="Hyodo S Kuraku.S."/>
        </authorList>
    </citation>
    <scope>NUCLEOTIDE SEQUENCE [LARGE SCALE GENOMIC DNA]</scope>
</reference>
<dbReference type="SUPFAM" id="SSF48726">
    <property type="entry name" value="Immunoglobulin"/>
    <property type="match status" value="1"/>
</dbReference>
<dbReference type="InterPro" id="IPR036179">
    <property type="entry name" value="Ig-like_dom_sf"/>
</dbReference>
<keyword evidence="3" id="KW-1185">Reference proteome</keyword>
<gene>
    <name evidence="2" type="ORF">chiPu_0023340</name>
</gene>